<feature type="signal peptide" evidence="3">
    <location>
        <begin position="1"/>
        <end position="22"/>
    </location>
</feature>
<dbReference type="PANTHER" id="PTHR30023:SF0">
    <property type="entry name" value="PENICILLIN-SENSITIVE CARBOXYPEPTIDASE A"/>
    <property type="match status" value="1"/>
</dbReference>
<comment type="similarity">
    <text evidence="1">Belongs to the peptidase S13 family.</text>
</comment>
<evidence type="ECO:0000313" key="4">
    <source>
        <dbReference type="EMBL" id="ABF43495.1"/>
    </source>
</evidence>
<sequence length="518" mass="56535">MSRSRTIPALFFLVLIALYAPAADKLSSKIDRVLSAPDVSRAFWGIEIVSLDNGKTLYSRNSDKLFTPASNTKLFTTSTAFALLGPDFRFHTTVETSGTVDKRGRLDSDLVIVGRGDPNLSGRTLPYNLRTERKQPPIAALENLADQLVQKGVRYVDGDIVADDSYYAFERYGEGWAQDDLVWEWGAPVSALTVNDNVIFVSIQPADRVGERAFVDITPFPAYYRVDNRVMTTPQGTGPRKIYINREPGSNQLTLWGNIPVDDQGANEALAIEDPADFTAKLFRELLDKRGVTVYGRPKTKHTELASLSTFSITATASAGGGADRAPAPVSRLPLVLGQYDSQPLSADLKVINKVSQNLHAELLLRLLGKEKGTAGTIEGGLEVERAFLASADIRPEEYTLYDGSGLSRQDLATPHAFVKLLTYAHKQPWGATFEDTLPVAGVDGSLVERFTKSTAQSRVHAKTGSLDHVNSLSGYLTTEKGEHVVFSILSNNHNLTNKHAIETIDAIVQAVVDSGKK</sequence>
<evidence type="ECO:0000256" key="2">
    <source>
        <dbReference type="ARBA" id="ARBA00022801"/>
    </source>
</evidence>
<gene>
    <name evidence="4" type="ordered locus">Acid345_4495</name>
</gene>
<dbReference type="MEROPS" id="S13.002"/>
<dbReference type="RefSeq" id="WP_011525292.1">
    <property type="nucleotide sequence ID" value="NC_008009.1"/>
</dbReference>
<keyword evidence="4" id="KW-0121">Carboxypeptidase</keyword>
<accession>Q1II05</accession>
<reference evidence="4 5" key="1">
    <citation type="journal article" date="2009" name="Appl. Environ. Microbiol.">
        <title>Three genomes from the phylum Acidobacteria provide insight into the lifestyles of these microorganisms in soils.</title>
        <authorList>
            <person name="Ward N.L."/>
            <person name="Challacombe J.F."/>
            <person name="Janssen P.H."/>
            <person name="Henrissat B."/>
            <person name="Coutinho P.M."/>
            <person name="Wu M."/>
            <person name="Xie G."/>
            <person name="Haft D.H."/>
            <person name="Sait M."/>
            <person name="Badger J."/>
            <person name="Barabote R.D."/>
            <person name="Bradley B."/>
            <person name="Brettin T.S."/>
            <person name="Brinkac L.M."/>
            <person name="Bruce D."/>
            <person name="Creasy T."/>
            <person name="Daugherty S.C."/>
            <person name="Davidsen T.M."/>
            <person name="DeBoy R.T."/>
            <person name="Detter J.C."/>
            <person name="Dodson R.J."/>
            <person name="Durkin A.S."/>
            <person name="Ganapathy A."/>
            <person name="Gwinn-Giglio M."/>
            <person name="Han C.S."/>
            <person name="Khouri H."/>
            <person name="Kiss H."/>
            <person name="Kothari S.P."/>
            <person name="Madupu R."/>
            <person name="Nelson K.E."/>
            <person name="Nelson W.C."/>
            <person name="Paulsen I."/>
            <person name="Penn K."/>
            <person name="Ren Q."/>
            <person name="Rosovitz M.J."/>
            <person name="Selengut J.D."/>
            <person name="Shrivastava S."/>
            <person name="Sullivan S.A."/>
            <person name="Tapia R."/>
            <person name="Thompson L.S."/>
            <person name="Watkins K.L."/>
            <person name="Yang Q."/>
            <person name="Yu C."/>
            <person name="Zafar N."/>
            <person name="Zhou L."/>
            <person name="Kuske C.R."/>
        </authorList>
    </citation>
    <scope>NUCLEOTIDE SEQUENCE [LARGE SCALE GENOMIC DNA]</scope>
    <source>
        <strain evidence="4 5">Ellin345</strain>
    </source>
</reference>
<dbReference type="SUPFAM" id="SSF56601">
    <property type="entry name" value="beta-lactamase/transpeptidase-like"/>
    <property type="match status" value="1"/>
</dbReference>
<dbReference type="EMBL" id="CP000360">
    <property type="protein sequence ID" value="ABF43495.1"/>
    <property type="molecule type" value="Genomic_DNA"/>
</dbReference>
<dbReference type="KEGG" id="aba:Acid345_4495"/>
<keyword evidence="4" id="KW-0645">Protease</keyword>
<dbReference type="InterPro" id="IPR012338">
    <property type="entry name" value="Beta-lactam/transpept-like"/>
</dbReference>
<dbReference type="InterPro" id="IPR000667">
    <property type="entry name" value="Peptidase_S13"/>
</dbReference>
<protein>
    <submittedName>
        <fullName evidence="4">D-Ala-D-Ala carboxypeptidase</fullName>
    </submittedName>
</protein>
<evidence type="ECO:0000313" key="5">
    <source>
        <dbReference type="Proteomes" id="UP000002432"/>
    </source>
</evidence>
<proteinExistence type="inferred from homology"/>
<organism evidence="4 5">
    <name type="scientific">Koribacter versatilis (strain Ellin345)</name>
    <dbReference type="NCBI Taxonomy" id="204669"/>
    <lineage>
        <taxon>Bacteria</taxon>
        <taxon>Pseudomonadati</taxon>
        <taxon>Acidobacteriota</taxon>
        <taxon>Terriglobia</taxon>
        <taxon>Terriglobales</taxon>
        <taxon>Candidatus Korobacteraceae</taxon>
        <taxon>Candidatus Korobacter</taxon>
    </lineage>
</organism>
<dbReference type="Gene3D" id="3.40.710.10">
    <property type="entry name" value="DD-peptidase/beta-lactamase superfamily"/>
    <property type="match status" value="2"/>
</dbReference>
<evidence type="ECO:0000256" key="1">
    <source>
        <dbReference type="ARBA" id="ARBA00006096"/>
    </source>
</evidence>
<keyword evidence="3" id="KW-0732">Signal</keyword>
<dbReference type="EnsemblBacteria" id="ABF43495">
    <property type="protein sequence ID" value="ABF43495"/>
    <property type="gene ID" value="Acid345_4495"/>
</dbReference>
<dbReference type="GO" id="GO:0004185">
    <property type="term" value="F:serine-type carboxypeptidase activity"/>
    <property type="evidence" value="ECO:0007669"/>
    <property type="project" value="InterPro"/>
</dbReference>
<evidence type="ECO:0000256" key="3">
    <source>
        <dbReference type="SAM" id="SignalP"/>
    </source>
</evidence>
<name>Q1II05_KORVE</name>
<dbReference type="eggNOG" id="COG2027">
    <property type="taxonomic scope" value="Bacteria"/>
</dbReference>
<dbReference type="HOGENOM" id="CLU_017692_1_2_0"/>
<dbReference type="GO" id="GO:0000270">
    <property type="term" value="P:peptidoglycan metabolic process"/>
    <property type="evidence" value="ECO:0007669"/>
    <property type="project" value="TreeGrafter"/>
</dbReference>
<dbReference type="NCBIfam" id="TIGR00666">
    <property type="entry name" value="PBP4"/>
    <property type="match status" value="2"/>
</dbReference>
<dbReference type="OrthoDB" id="9802627at2"/>
<feature type="chain" id="PRO_5004191475" evidence="3">
    <location>
        <begin position="23"/>
        <end position="518"/>
    </location>
</feature>
<dbReference type="Gene3D" id="3.50.80.20">
    <property type="entry name" value="D-Ala-D-Ala carboxypeptidase C, peptidase S13"/>
    <property type="match status" value="1"/>
</dbReference>
<dbReference type="STRING" id="204669.Acid345_4495"/>
<dbReference type="Pfam" id="PF02113">
    <property type="entry name" value="Peptidase_S13"/>
    <property type="match status" value="2"/>
</dbReference>
<keyword evidence="2" id="KW-0378">Hydrolase</keyword>
<dbReference type="GO" id="GO:0006508">
    <property type="term" value="P:proteolysis"/>
    <property type="evidence" value="ECO:0007669"/>
    <property type="project" value="InterPro"/>
</dbReference>
<dbReference type="Proteomes" id="UP000002432">
    <property type="component" value="Chromosome"/>
</dbReference>
<dbReference type="PANTHER" id="PTHR30023">
    <property type="entry name" value="D-ALANYL-D-ALANINE CARBOXYPEPTIDASE"/>
    <property type="match status" value="1"/>
</dbReference>
<dbReference type="AlphaFoldDB" id="Q1II05"/>
<keyword evidence="5" id="KW-1185">Reference proteome</keyword>